<accession>A0A0P1AZM2</accession>
<reference evidence="2" key="1">
    <citation type="submission" date="2014-09" db="EMBL/GenBank/DDBJ databases">
        <authorList>
            <person name="Sharma Rahul"/>
            <person name="Thines Marco"/>
        </authorList>
    </citation>
    <scope>NUCLEOTIDE SEQUENCE [LARGE SCALE GENOMIC DNA]</scope>
</reference>
<dbReference type="RefSeq" id="XP_024583528.1">
    <property type="nucleotide sequence ID" value="XM_024718095.1"/>
</dbReference>
<proteinExistence type="predicted"/>
<dbReference type="AlphaFoldDB" id="A0A0P1AZM2"/>
<name>A0A0P1AZM2_PLAHL</name>
<evidence type="ECO:0000313" key="2">
    <source>
        <dbReference type="Proteomes" id="UP000054928"/>
    </source>
</evidence>
<evidence type="ECO:0000313" key="1">
    <source>
        <dbReference type="EMBL" id="CEG47159.1"/>
    </source>
</evidence>
<sequence>MTQFRQGPALRGFLQNKRDRALLYKSHARLRYGGITCNNLVNENRFKPFAMAKAVHLFDELTRRCYIVGALKLKMGPHGLTMHVMVGGDDSFNHTIQATITQHQATNFLPEMCIKTFYKCD</sequence>
<dbReference type="EMBL" id="CCYD01002371">
    <property type="protein sequence ID" value="CEG47159.1"/>
    <property type="molecule type" value="Genomic_DNA"/>
</dbReference>
<protein>
    <submittedName>
        <fullName evidence="1">Uncharacterized protein</fullName>
    </submittedName>
</protein>
<dbReference type="GeneID" id="36398864"/>
<dbReference type="Proteomes" id="UP000054928">
    <property type="component" value="Unassembled WGS sequence"/>
</dbReference>
<keyword evidence="2" id="KW-1185">Reference proteome</keyword>
<organism evidence="1 2">
    <name type="scientific">Plasmopara halstedii</name>
    <name type="common">Downy mildew of sunflower</name>
    <dbReference type="NCBI Taxonomy" id="4781"/>
    <lineage>
        <taxon>Eukaryota</taxon>
        <taxon>Sar</taxon>
        <taxon>Stramenopiles</taxon>
        <taxon>Oomycota</taxon>
        <taxon>Peronosporomycetes</taxon>
        <taxon>Peronosporales</taxon>
        <taxon>Peronosporaceae</taxon>
        <taxon>Plasmopara</taxon>
    </lineage>
</organism>